<gene>
    <name evidence="1" type="ORF">FGO68_gene7086</name>
</gene>
<protein>
    <submittedName>
        <fullName evidence="1">Uncharacterized protein</fullName>
    </submittedName>
</protein>
<proteinExistence type="predicted"/>
<evidence type="ECO:0000313" key="1">
    <source>
        <dbReference type="EMBL" id="TNV74374.1"/>
    </source>
</evidence>
<sequence length="272" mass="31863">MYNLEYKANCQLSKFTLSIYDQNCETYELVVNTDKTYEYRKINNGVTFGIIFKFIINKYLIAQPIHALQADIFFDESLKKNYSLSLLTSINHCVLRDAWTIYSFTIINTLLTSTKDIKKAQSLLPIILNVSNFNDSYQIPNNAKIMDTLSHLRELAKYRGLQATLMSIVNSNNKQICKMQLQLQGNQGRKLNLTINKSLMVMINNNEEVKIETQNFLGIYYISILGCEFDLSRWMCLKIRDSVNYIMKHWPYKMGLRWLKTFLHQMINRIPS</sequence>
<dbReference type="Proteomes" id="UP000785679">
    <property type="component" value="Unassembled WGS sequence"/>
</dbReference>
<organism evidence="1 2">
    <name type="scientific">Halteria grandinella</name>
    <dbReference type="NCBI Taxonomy" id="5974"/>
    <lineage>
        <taxon>Eukaryota</taxon>
        <taxon>Sar</taxon>
        <taxon>Alveolata</taxon>
        <taxon>Ciliophora</taxon>
        <taxon>Intramacronucleata</taxon>
        <taxon>Spirotrichea</taxon>
        <taxon>Stichotrichia</taxon>
        <taxon>Sporadotrichida</taxon>
        <taxon>Halteriidae</taxon>
        <taxon>Halteria</taxon>
    </lineage>
</organism>
<dbReference type="AlphaFoldDB" id="A0A8J8SXF3"/>
<evidence type="ECO:0000313" key="2">
    <source>
        <dbReference type="Proteomes" id="UP000785679"/>
    </source>
</evidence>
<dbReference type="EMBL" id="RRYP01017074">
    <property type="protein sequence ID" value="TNV74374.1"/>
    <property type="molecule type" value="Genomic_DNA"/>
</dbReference>
<reference evidence="1" key="1">
    <citation type="submission" date="2019-06" db="EMBL/GenBank/DDBJ databases">
        <authorList>
            <person name="Zheng W."/>
        </authorList>
    </citation>
    <scope>NUCLEOTIDE SEQUENCE</scope>
    <source>
        <strain evidence="1">QDHG01</strain>
    </source>
</reference>
<comment type="caution">
    <text evidence="1">The sequence shown here is derived from an EMBL/GenBank/DDBJ whole genome shotgun (WGS) entry which is preliminary data.</text>
</comment>
<keyword evidence="2" id="KW-1185">Reference proteome</keyword>
<name>A0A8J8SXF3_HALGN</name>
<accession>A0A8J8SXF3</accession>